<evidence type="ECO:0000256" key="1">
    <source>
        <dbReference type="SAM" id="MobiDB-lite"/>
    </source>
</evidence>
<feature type="region of interest" description="Disordered" evidence="1">
    <location>
        <begin position="95"/>
        <end position="162"/>
    </location>
</feature>
<reference evidence="2 3" key="1">
    <citation type="journal article" date="2021" name="DNA Res.">
        <title>Genome analysis of Candida subhashii reveals its hybrid nature and dual mitochondrial genome conformations.</title>
        <authorList>
            <person name="Mixao V."/>
            <person name="Hegedusova E."/>
            <person name="Saus E."/>
            <person name="Pryszcz L.P."/>
            <person name="Cillingova A."/>
            <person name="Nosek J."/>
            <person name="Gabaldon T."/>
        </authorList>
    </citation>
    <scope>NUCLEOTIDE SEQUENCE [LARGE SCALE GENOMIC DNA]</scope>
    <source>
        <strain evidence="2 3">CBS 10753</strain>
    </source>
</reference>
<name>A0A8J5UVG2_9ASCO</name>
<comment type="caution">
    <text evidence="2">The sequence shown here is derived from an EMBL/GenBank/DDBJ whole genome shotgun (WGS) entry which is preliminary data.</text>
</comment>
<feature type="region of interest" description="Disordered" evidence="1">
    <location>
        <begin position="394"/>
        <end position="414"/>
    </location>
</feature>
<organism evidence="2 3">
    <name type="scientific">[Candida] subhashii</name>
    <dbReference type="NCBI Taxonomy" id="561895"/>
    <lineage>
        <taxon>Eukaryota</taxon>
        <taxon>Fungi</taxon>
        <taxon>Dikarya</taxon>
        <taxon>Ascomycota</taxon>
        <taxon>Saccharomycotina</taxon>
        <taxon>Pichiomycetes</taxon>
        <taxon>Debaryomycetaceae</taxon>
        <taxon>Spathaspora</taxon>
    </lineage>
</organism>
<evidence type="ECO:0000313" key="2">
    <source>
        <dbReference type="EMBL" id="KAG7660979.1"/>
    </source>
</evidence>
<feature type="region of interest" description="Disordered" evidence="1">
    <location>
        <begin position="466"/>
        <end position="501"/>
    </location>
</feature>
<protein>
    <submittedName>
        <fullName evidence="2">Uncharacterized protein</fullName>
    </submittedName>
</protein>
<sequence>MLRWINKNKGISVSGPANIAATQQQPQPNMVNVPIPVHLQNLIPFFGAPQMHPSYPVYNQPPFINPAVAPAPGVGPLLPPFPHLLTPLQQHAMMQASPHPMNDPGYITQQPNPQSLQKPSVRKGSSVNSKELLSLLHTKSSPKKKEENGKPASEKVAESSNFRSRAQELLSVFPKKQQQQQQPILEQEEPILEDTEAKQKILSALHKLPPVSDSSKGVAPLLGQPEPSNEIEESIRQQKANAPRKKKMMLLKRSDKPEGKSTASEDLLSLLKPQKPEEQKQESPSNEILGLLKQPRKHSKSKPVDQSASSSSKQLLDMLHKPVTSPTVNPATELMDILKKHKSHTSDMPMSSVSPISLPEAGAELLGILNQNRSPTMLSPTLEQTLEASNRAEYANLSQQQQQQQEHQQQDQEHQFEDFEDFEQFEDAFDDFNGGILGRTNFANFDIASDEEDVDHLIDQFAPATHAQYKQQPQSSYYQQPQPVQQQPQQQPKFEPQSLDHFSPKKVFNQSQYPQYPQQQPLATQPPPPQNFGPLLYLELFANQPQQPQSGTNAQGQGLLALLNGGKPAGGASQAPSEPRKKSVGNHHAQGQGLLALLNRGKPPSPLLCFALRG</sequence>
<feature type="compositionally biased region" description="Polar residues" evidence="1">
    <location>
        <begin position="107"/>
        <end position="131"/>
    </location>
</feature>
<dbReference type="RefSeq" id="XP_049261212.1">
    <property type="nucleotide sequence ID" value="XM_049409572.1"/>
</dbReference>
<feature type="region of interest" description="Disordered" evidence="1">
    <location>
        <begin position="561"/>
        <end position="590"/>
    </location>
</feature>
<dbReference type="GeneID" id="73472299"/>
<dbReference type="AlphaFoldDB" id="A0A8J5UVG2"/>
<feature type="region of interest" description="Disordered" evidence="1">
    <location>
        <begin position="515"/>
        <end position="534"/>
    </location>
</feature>
<accession>A0A8J5UVG2</accession>
<feature type="compositionally biased region" description="Polar residues" evidence="1">
    <location>
        <begin position="304"/>
        <end position="314"/>
    </location>
</feature>
<feature type="compositionally biased region" description="Basic and acidic residues" evidence="1">
    <location>
        <begin position="143"/>
        <end position="157"/>
    </location>
</feature>
<feature type="region of interest" description="Disordered" evidence="1">
    <location>
        <begin position="204"/>
        <end position="353"/>
    </location>
</feature>
<gene>
    <name evidence="2" type="ORF">J8A68_005499</name>
</gene>
<keyword evidence="3" id="KW-1185">Reference proteome</keyword>
<feature type="compositionally biased region" description="Low complexity" evidence="1">
    <location>
        <begin position="468"/>
        <end position="497"/>
    </location>
</feature>
<dbReference type="Proteomes" id="UP000694255">
    <property type="component" value="Unassembled WGS sequence"/>
</dbReference>
<dbReference type="EMBL" id="JAGSYN010000271">
    <property type="protein sequence ID" value="KAG7660979.1"/>
    <property type="molecule type" value="Genomic_DNA"/>
</dbReference>
<proteinExistence type="predicted"/>
<evidence type="ECO:0000313" key="3">
    <source>
        <dbReference type="Proteomes" id="UP000694255"/>
    </source>
</evidence>